<organism evidence="1 2">
    <name type="scientific">Rothia dentocariosa (strain ATCC 17931 / CDC X599 / XDIA)</name>
    <dbReference type="NCBI Taxonomy" id="762948"/>
    <lineage>
        <taxon>Bacteria</taxon>
        <taxon>Bacillati</taxon>
        <taxon>Actinomycetota</taxon>
        <taxon>Actinomycetes</taxon>
        <taxon>Micrococcales</taxon>
        <taxon>Micrococcaceae</taxon>
        <taxon>Rothia</taxon>
    </lineage>
</organism>
<dbReference type="AlphaFoldDB" id="E3H1B8"/>
<name>E3H1B8_ROTDC</name>
<dbReference type="KEGG" id="rdn:HMPREF0733_11749"/>
<gene>
    <name evidence="1" type="ordered locus">HMPREF0733_11749</name>
</gene>
<evidence type="ECO:0000313" key="2">
    <source>
        <dbReference type="Proteomes" id="UP000000387"/>
    </source>
</evidence>
<dbReference type="HOGENOM" id="CLU_3257329_0_0_11"/>
<reference evidence="2" key="1">
    <citation type="submission" date="2010-10" db="EMBL/GenBank/DDBJ databases">
        <title>The complete genome of Rothia dentocariosa ATCC 17931.</title>
        <authorList>
            <person name="Muzny D."/>
            <person name="Qin X."/>
            <person name="Buhay C."/>
            <person name="Dugan-Rocha S."/>
            <person name="Ding Y."/>
            <person name="Chen G."/>
            <person name="Hawes A."/>
            <person name="Holder M."/>
            <person name="Jhangiani S."/>
            <person name="Johnson A."/>
            <person name="Khan Z."/>
            <person name="Li Z."/>
            <person name="Liu W."/>
            <person name="Liu X."/>
            <person name="Perez L."/>
            <person name="Shen H."/>
            <person name="Wang Q."/>
            <person name="Watt J."/>
            <person name="Xi L."/>
            <person name="Xin Y."/>
            <person name="Zhou J."/>
            <person name="Deng J."/>
            <person name="Jiang H."/>
            <person name="Liu Y."/>
            <person name="Qu J."/>
            <person name="Song X.-Z."/>
            <person name="Zhang L."/>
            <person name="Villasana D."/>
            <person name="Johnson A."/>
            <person name="Liu J."/>
            <person name="Liyanage D."/>
            <person name="Lorensuhewa L."/>
            <person name="Robinson T."/>
            <person name="Song A."/>
            <person name="Song B.-B."/>
            <person name="Dinh H."/>
            <person name="Thornton R."/>
            <person name="Coyle M."/>
            <person name="Francisco L."/>
            <person name="Jackson L."/>
            <person name="Javaid M."/>
            <person name="Korchina V."/>
            <person name="Kovar C."/>
            <person name="Mata R."/>
            <person name="Mathew T."/>
            <person name="Ngo R."/>
            <person name="Nguyen L."/>
            <person name="Nguyen N."/>
            <person name="Okwuonu G."/>
            <person name="Ongeri F."/>
            <person name="Pham C."/>
            <person name="Simmons D."/>
            <person name="Wilczek-Boney K."/>
            <person name="Hale W."/>
            <person name="Jakkamsetti A."/>
            <person name="Pham P."/>
            <person name="Ruth R."/>
            <person name="San Lucas F."/>
            <person name="Warren J."/>
            <person name="Zhang J."/>
            <person name="Zhao Z."/>
            <person name="Zhou C."/>
            <person name="Zhu D."/>
            <person name="Lee S."/>
            <person name="Bess C."/>
            <person name="Blankenburg K."/>
            <person name="Forbes L."/>
            <person name="Fu Q."/>
            <person name="Gubbala S."/>
            <person name="Hirani K."/>
            <person name="Jayaseelan J.C."/>
            <person name="Lara F."/>
            <person name="Munidasa M."/>
            <person name="Palculict T."/>
            <person name="Patil S."/>
            <person name="Pu L.-L."/>
            <person name="Saada N."/>
            <person name="Tang L."/>
            <person name="Weissenberger G."/>
            <person name="Zhu Y."/>
            <person name="Hemphill L."/>
            <person name="Shang Y."/>
            <person name="Youmans B."/>
            <person name="Ayvaz T."/>
            <person name="Ross M."/>
            <person name="Santibanez J."/>
            <person name="Aqrawi P."/>
            <person name="Gross S."/>
            <person name="Joshi V."/>
            <person name="Fowler G."/>
            <person name="Nazareth L."/>
            <person name="Reid J."/>
            <person name="Worley K."/>
            <person name="Petrosino J."/>
            <person name="Highlander S."/>
            <person name="Gibbs R."/>
        </authorList>
    </citation>
    <scope>NUCLEOTIDE SEQUENCE [LARGE SCALE GENOMIC DNA]</scope>
    <source>
        <strain evidence="2">ATCC 17931 / CDC X599 / XDIA</strain>
    </source>
</reference>
<evidence type="ECO:0000313" key="1">
    <source>
        <dbReference type="EMBL" id="ADP41206.1"/>
    </source>
</evidence>
<sequence length="42" mass="4846">MSYIGKVTRFKNGMNQASFTLRCAWLDESIKVVNTIIDFYAL</sequence>
<proteinExistence type="predicted"/>
<dbReference type="Proteomes" id="UP000000387">
    <property type="component" value="Chromosome"/>
</dbReference>
<dbReference type="EMBL" id="CP002280">
    <property type="protein sequence ID" value="ADP41206.1"/>
    <property type="molecule type" value="Genomic_DNA"/>
</dbReference>
<protein>
    <submittedName>
        <fullName evidence="1">Uncharacterized protein</fullName>
    </submittedName>
</protein>
<accession>E3H1B8</accession>